<dbReference type="PANTHER" id="PTHR30543:SF21">
    <property type="entry name" value="NAD(P)H-DEPENDENT FMN REDUCTASE LOT6"/>
    <property type="match status" value="1"/>
</dbReference>
<dbReference type="GO" id="GO:0005829">
    <property type="term" value="C:cytosol"/>
    <property type="evidence" value="ECO:0007669"/>
    <property type="project" value="TreeGrafter"/>
</dbReference>
<evidence type="ECO:0000313" key="3">
    <source>
        <dbReference type="EMBL" id="CAF24061.1"/>
    </source>
</evidence>
<accession>Q6MBI8</accession>
<dbReference type="OrthoDB" id="9806724at2"/>
<dbReference type="Gene3D" id="3.40.50.360">
    <property type="match status" value="1"/>
</dbReference>
<evidence type="ECO:0000256" key="1">
    <source>
        <dbReference type="SAM" id="SignalP"/>
    </source>
</evidence>
<dbReference type="eggNOG" id="COG0431">
    <property type="taxonomic scope" value="Bacteria"/>
</dbReference>
<feature type="domain" description="NADPH-dependent FMN reductase-like" evidence="2">
    <location>
        <begin position="21"/>
        <end position="175"/>
    </location>
</feature>
<dbReference type="PANTHER" id="PTHR30543">
    <property type="entry name" value="CHROMATE REDUCTASE"/>
    <property type="match status" value="1"/>
</dbReference>
<dbReference type="KEGG" id="pcu:PC_RS06435"/>
<keyword evidence="4" id="KW-1185">Reference proteome</keyword>
<dbReference type="AlphaFoldDB" id="Q6MBI8"/>
<dbReference type="Pfam" id="PF03358">
    <property type="entry name" value="FMN_red"/>
    <property type="match status" value="1"/>
</dbReference>
<organism evidence="3 4">
    <name type="scientific">Protochlamydia amoebophila (strain UWE25)</name>
    <dbReference type="NCBI Taxonomy" id="264201"/>
    <lineage>
        <taxon>Bacteria</taxon>
        <taxon>Pseudomonadati</taxon>
        <taxon>Chlamydiota</taxon>
        <taxon>Chlamydiia</taxon>
        <taxon>Parachlamydiales</taxon>
        <taxon>Parachlamydiaceae</taxon>
        <taxon>Candidatus Protochlamydia</taxon>
    </lineage>
</organism>
<dbReference type="InterPro" id="IPR050712">
    <property type="entry name" value="NAD(P)H-dep_reductase"/>
</dbReference>
<reference evidence="3 4" key="1">
    <citation type="journal article" date="2004" name="Science">
        <title>Illuminating the evolutionary history of chlamydiae.</title>
        <authorList>
            <person name="Horn M."/>
            <person name="Collingro A."/>
            <person name="Schmitz-Esser S."/>
            <person name="Beier C.L."/>
            <person name="Purkhold U."/>
            <person name="Fartmann B."/>
            <person name="Brandt P."/>
            <person name="Nyakatura G.J."/>
            <person name="Droege M."/>
            <person name="Frishman D."/>
            <person name="Rattei T."/>
            <person name="Mewes H."/>
            <person name="Wagner M."/>
        </authorList>
    </citation>
    <scope>NUCLEOTIDE SEQUENCE [LARGE SCALE GENOMIC DNA]</scope>
    <source>
        <strain evidence="3 4">UWE25</strain>
    </source>
</reference>
<evidence type="ECO:0000259" key="2">
    <source>
        <dbReference type="Pfam" id="PF03358"/>
    </source>
</evidence>
<dbReference type="SUPFAM" id="SSF52218">
    <property type="entry name" value="Flavoproteins"/>
    <property type="match status" value="1"/>
</dbReference>
<keyword evidence="1" id="KW-0732">Signal</keyword>
<dbReference type="GO" id="GO:0010181">
    <property type="term" value="F:FMN binding"/>
    <property type="evidence" value="ECO:0007669"/>
    <property type="project" value="TreeGrafter"/>
</dbReference>
<dbReference type="GO" id="GO:0016491">
    <property type="term" value="F:oxidoreductase activity"/>
    <property type="evidence" value="ECO:0007669"/>
    <property type="project" value="InterPro"/>
</dbReference>
<feature type="chain" id="PRO_5004276224" description="NADPH-dependent FMN reductase-like domain-containing protein" evidence="1">
    <location>
        <begin position="18"/>
        <end position="201"/>
    </location>
</feature>
<dbReference type="RefSeq" id="WP_011175886.1">
    <property type="nucleotide sequence ID" value="NC_005861.2"/>
</dbReference>
<feature type="signal peptide" evidence="1">
    <location>
        <begin position="1"/>
        <end position="17"/>
    </location>
</feature>
<dbReference type="HOGENOM" id="CLU_055322_4_1_0"/>
<protein>
    <recommendedName>
        <fullName evidence="2">NADPH-dependent FMN reductase-like domain-containing protein</fullName>
    </recommendedName>
</protein>
<dbReference type="InterPro" id="IPR029039">
    <property type="entry name" value="Flavoprotein-like_sf"/>
</dbReference>
<name>Q6MBI8_PARUW</name>
<dbReference type="EMBL" id="BX908798">
    <property type="protein sequence ID" value="CAF24061.1"/>
    <property type="molecule type" value="Genomic_DNA"/>
</dbReference>
<gene>
    <name evidence="3" type="ORF">PC_RS06435</name>
</gene>
<dbReference type="STRING" id="264201.pc1337"/>
<dbReference type="InterPro" id="IPR005025">
    <property type="entry name" value="FMN_Rdtase-like_dom"/>
</dbReference>
<evidence type="ECO:0000313" key="4">
    <source>
        <dbReference type="Proteomes" id="UP000000529"/>
    </source>
</evidence>
<dbReference type="Proteomes" id="UP000000529">
    <property type="component" value="Chromosome"/>
</dbReference>
<sequence length="201" mass="21856">MLKWMLCIGLVLTSSLAAELKVLAFSGSTQIDSLNKKFVHQAAKIAEEMGAKVQIIDLRDYSIPFYDGDLENAKGLPENAKKLRQLMMESQAIIISTPEYNGSLSGVLKNAIDWATRNEQGKPSRDAFTGKKFAILSASPSPSGGSHALDHLRAVIEGVGGKVVSEQVALSNAHQAFDSQGNLQDPIIKEKLKKEIQELLH</sequence>
<proteinExistence type="predicted"/>